<feature type="region of interest" description="Disordered" evidence="14">
    <location>
        <begin position="1"/>
        <end position="123"/>
    </location>
</feature>
<dbReference type="SUPFAM" id="SSF56601">
    <property type="entry name" value="beta-lactamase/transpeptidase-like"/>
    <property type="match status" value="1"/>
</dbReference>
<feature type="compositionally biased region" description="Gly residues" evidence="14">
    <location>
        <begin position="903"/>
        <end position="917"/>
    </location>
</feature>
<feature type="transmembrane region" description="Helical" evidence="15">
    <location>
        <begin position="142"/>
        <end position="162"/>
    </location>
</feature>
<evidence type="ECO:0000259" key="16">
    <source>
        <dbReference type="Pfam" id="PF00905"/>
    </source>
</evidence>
<keyword evidence="19" id="KW-1185">Reference proteome</keyword>
<dbReference type="GO" id="GO:0071555">
    <property type="term" value="P:cell wall organization"/>
    <property type="evidence" value="ECO:0007669"/>
    <property type="project" value="UniProtKB-KW"/>
</dbReference>
<keyword evidence="15" id="KW-1133">Transmembrane helix</keyword>
<dbReference type="Pfam" id="PF00905">
    <property type="entry name" value="Transpeptidase"/>
    <property type="match status" value="1"/>
</dbReference>
<feature type="compositionally biased region" description="Low complexity" evidence="14">
    <location>
        <begin position="892"/>
        <end position="902"/>
    </location>
</feature>
<dbReference type="Gene3D" id="1.10.3810.10">
    <property type="entry name" value="Biosynthetic peptidoglycan transglycosylase-like"/>
    <property type="match status" value="1"/>
</dbReference>
<evidence type="ECO:0000256" key="12">
    <source>
        <dbReference type="ARBA" id="ARBA00034000"/>
    </source>
</evidence>
<keyword evidence="5" id="KW-0328">Glycosyltransferase</keyword>
<organism evidence="18 19">
    <name type="scientific">Streptomyces nymphaeiformis</name>
    <dbReference type="NCBI Taxonomy" id="2663842"/>
    <lineage>
        <taxon>Bacteria</taxon>
        <taxon>Bacillati</taxon>
        <taxon>Actinomycetota</taxon>
        <taxon>Actinomycetes</taxon>
        <taxon>Kitasatosporales</taxon>
        <taxon>Streptomycetaceae</taxon>
        <taxon>Streptomyces</taxon>
    </lineage>
</organism>
<evidence type="ECO:0000256" key="4">
    <source>
        <dbReference type="ARBA" id="ARBA00022670"/>
    </source>
</evidence>
<keyword evidence="9" id="KW-0573">Peptidoglycan synthesis</keyword>
<feature type="region of interest" description="Disordered" evidence="14">
    <location>
        <begin position="802"/>
        <end position="917"/>
    </location>
</feature>
<dbReference type="InterPro" id="IPR001460">
    <property type="entry name" value="PCN-bd_Tpept"/>
</dbReference>
<dbReference type="GO" id="GO:0008955">
    <property type="term" value="F:peptidoglycan glycosyltransferase activity"/>
    <property type="evidence" value="ECO:0007669"/>
    <property type="project" value="UniProtKB-EC"/>
</dbReference>
<dbReference type="GO" id="GO:0009002">
    <property type="term" value="F:serine-type D-Ala-D-Ala carboxypeptidase activity"/>
    <property type="evidence" value="ECO:0007669"/>
    <property type="project" value="UniProtKB-EC"/>
</dbReference>
<feature type="compositionally biased region" description="Low complexity" evidence="14">
    <location>
        <begin position="42"/>
        <end position="55"/>
    </location>
</feature>
<dbReference type="FunFam" id="1.10.3810.10:FF:000001">
    <property type="entry name" value="Penicillin-binding protein 1A"/>
    <property type="match status" value="1"/>
</dbReference>
<evidence type="ECO:0000256" key="5">
    <source>
        <dbReference type="ARBA" id="ARBA00022676"/>
    </source>
</evidence>
<keyword evidence="3 18" id="KW-0121">Carboxypeptidase</keyword>
<dbReference type="GO" id="GO:0008658">
    <property type="term" value="F:penicillin binding"/>
    <property type="evidence" value="ECO:0007669"/>
    <property type="project" value="InterPro"/>
</dbReference>
<comment type="catalytic activity">
    <reaction evidence="12">
        <text>Preferential cleavage: (Ac)2-L-Lys-D-Ala-|-D-Ala. Also transpeptidation of peptidyl-alanyl moieties that are N-acyl substituents of D-alanine.</text>
        <dbReference type="EC" id="3.4.16.4"/>
    </reaction>
</comment>
<evidence type="ECO:0000256" key="13">
    <source>
        <dbReference type="ARBA" id="ARBA00049902"/>
    </source>
</evidence>
<evidence type="ECO:0000256" key="11">
    <source>
        <dbReference type="ARBA" id="ARBA00023316"/>
    </source>
</evidence>
<dbReference type="GO" id="GO:0008360">
    <property type="term" value="P:regulation of cell shape"/>
    <property type="evidence" value="ECO:0007669"/>
    <property type="project" value="UniProtKB-KW"/>
</dbReference>
<dbReference type="InterPro" id="IPR001264">
    <property type="entry name" value="Glyco_trans_51"/>
</dbReference>
<keyword evidence="6" id="KW-0808">Transferase</keyword>
<protein>
    <submittedName>
        <fullName evidence="18">Membrane peptidoglycan carboxypeptidase</fullName>
    </submittedName>
</protein>
<keyword evidence="11" id="KW-0961">Cell wall biogenesis/degradation</keyword>
<proteinExistence type="inferred from homology"/>
<evidence type="ECO:0000256" key="7">
    <source>
        <dbReference type="ARBA" id="ARBA00022801"/>
    </source>
</evidence>
<evidence type="ECO:0000256" key="15">
    <source>
        <dbReference type="SAM" id="Phobius"/>
    </source>
</evidence>
<keyword evidence="7" id="KW-0378">Hydrolase</keyword>
<dbReference type="PANTHER" id="PTHR32282:SF34">
    <property type="entry name" value="PENICILLIN-BINDING PROTEIN 1A"/>
    <property type="match status" value="1"/>
</dbReference>
<feature type="compositionally biased region" description="Low complexity" evidence="14">
    <location>
        <begin position="824"/>
        <end position="837"/>
    </location>
</feature>
<dbReference type="InterPro" id="IPR023346">
    <property type="entry name" value="Lysozyme-like_dom_sf"/>
</dbReference>
<dbReference type="InterPro" id="IPR050396">
    <property type="entry name" value="Glycosyltr_51/Transpeptidase"/>
</dbReference>
<dbReference type="Pfam" id="PF00912">
    <property type="entry name" value="Transgly"/>
    <property type="match status" value="1"/>
</dbReference>
<feature type="compositionally biased region" description="Gly residues" evidence="14">
    <location>
        <begin position="82"/>
        <end position="116"/>
    </location>
</feature>
<comment type="catalytic activity">
    <reaction evidence="13">
        <text>[GlcNAc-(1-&gt;4)-Mur2Ac(oyl-L-Ala-gamma-D-Glu-L-Lys-D-Ala-D-Ala)](n)-di-trans,octa-cis-undecaprenyl diphosphate + beta-D-GlcNAc-(1-&gt;4)-Mur2Ac(oyl-L-Ala-gamma-D-Glu-L-Lys-D-Ala-D-Ala)-di-trans,octa-cis-undecaprenyl diphosphate = [GlcNAc-(1-&gt;4)-Mur2Ac(oyl-L-Ala-gamma-D-Glu-L-Lys-D-Ala-D-Ala)](n+1)-di-trans,octa-cis-undecaprenyl diphosphate + di-trans,octa-cis-undecaprenyl diphosphate + H(+)</text>
        <dbReference type="Rhea" id="RHEA:23708"/>
        <dbReference type="Rhea" id="RHEA-COMP:9602"/>
        <dbReference type="Rhea" id="RHEA-COMP:9603"/>
        <dbReference type="ChEBI" id="CHEBI:15378"/>
        <dbReference type="ChEBI" id="CHEBI:58405"/>
        <dbReference type="ChEBI" id="CHEBI:60033"/>
        <dbReference type="ChEBI" id="CHEBI:78435"/>
        <dbReference type="EC" id="2.4.99.28"/>
    </reaction>
</comment>
<dbReference type="InterPro" id="IPR012338">
    <property type="entry name" value="Beta-lactam/transpept-like"/>
</dbReference>
<feature type="compositionally biased region" description="Pro residues" evidence="14">
    <location>
        <begin position="838"/>
        <end position="851"/>
    </location>
</feature>
<dbReference type="Gene3D" id="3.40.710.10">
    <property type="entry name" value="DD-peptidase/beta-lactamase superfamily"/>
    <property type="match status" value="1"/>
</dbReference>
<dbReference type="PANTHER" id="PTHR32282">
    <property type="entry name" value="BINDING PROTEIN TRANSPEPTIDASE, PUTATIVE-RELATED"/>
    <property type="match status" value="1"/>
</dbReference>
<dbReference type="InterPro" id="IPR036950">
    <property type="entry name" value="PBP_transglycosylase"/>
</dbReference>
<evidence type="ECO:0000256" key="6">
    <source>
        <dbReference type="ARBA" id="ARBA00022679"/>
    </source>
</evidence>
<dbReference type="GO" id="GO:0006508">
    <property type="term" value="P:proteolysis"/>
    <property type="evidence" value="ECO:0007669"/>
    <property type="project" value="UniProtKB-KW"/>
</dbReference>
<comment type="similarity">
    <text evidence="1">In the C-terminal section; belongs to the transpeptidase family.</text>
</comment>
<evidence type="ECO:0000313" key="19">
    <source>
        <dbReference type="Proteomes" id="UP000582643"/>
    </source>
</evidence>
<dbReference type="AlphaFoldDB" id="A0A7W7TZV7"/>
<keyword evidence="15" id="KW-0472">Membrane</keyword>
<evidence type="ECO:0000256" key="9">
    <source>
        <dbReference type="ARBA" id="ARBA00022984"/>
    </source>
</evidence>
<feature type="compositionally biased region" description="Low complexity" evidence="14">
    <location>
        <begin position="852"/>
        <end position="862"/>
    </location>
</feature>
<comment type="similarity">
    <text evidence="2">In the N-terminal section; belongs to the glycosyltransferase 51 family.</text>
</comment>
<accession>A0A7W7TZV7</accession>
<evidence type="ECO:0000256" key="10">
    <source>
        <dbReference type="ARBA" id="ARBA00023268"/>
    </source>
</evidence>
<reference evidence="18 19" key="1">
    <citation type="submission" date="2020-08" db="EMBL/GenBank/DDBJ databases">
        <title>Genomic Encyclopedia of Type Strains, Phase III (KMG-III): the genomes of soil and plant-associated and newly described type strains.</title>
        <authorList>
            <person name="Whitman W."/>
        </authorList>
    </citation>
    <scope>NUCLEOTIDE SEQUENCE [LARGE SCALE GENOMIC DNA]</scope>
    <source>
        <strain evidence="18 19">SFB5A</strain>
    </source>
</reference>
<feature type="domain" description="Glycosyl transferase family 51" evidence="17">
    <location>
        <begin position="191"/>
        <end position="374"/>
    </location>
</feature>
<evidence type="ECO:0000256" key="14">
    <source>
        <dbReference type="SAM" id="MobiDB-lite"/>
    </source>
</evidence>
<dbReference type="EMBL" id="JACHJY010000004">
    <property type="protein sequence ID" value="MBB4982403.1"/>
    <property type="molecule type" value="Genomic_DNA"/>
</dbReference>
<keyword evidence="15" id="KW-0812">Transmembrane</keyword>
<evidence type="ECO:0000256" key="1">
    <source>
        <dbReference type="ARBA" id="ARBA00007090"/>
    </source>
</evidence>
<dbReference type="SUPFAM" id="SSF53955">
    <property type="entry name" value="Lysozyme-like"/>
    <property type="match status" value="1"/>
</dbReference>
<keyword evidence="10" id="KW-0511">Multifunctional enzyme</keyword>
<evidence type="ECO:0000259" key="17">
    <source>
        <dbReference type="Pfam" id="PF00912"/>
    </source>
</evidence>
<keyword evidence="8" id="KW-0133">Cell shape</keyword>
<gene>
    <name evidence="18" type="ORF">GGE06_003313</name>
</gene>
<sequence>MSEHRRKMPPQQPPTGGRAAARRAAQQPMGRRSAPAHDVGTEAPSASYGPPSSYGEEQRPYGGRAEARRAAQRGSRRRGADSGPGGPGGPGGGRRGGGGGGGGRGSGPGRGSGGRQPGKKRLIDYPRHNKYGWRRWMPSWKLVTGTFLFFVASLMGAATIAYSRVEIPKEADTAKSQNNIYYWADGSRMVATGSGTNRQIVPFAEIPKSMQNAVISAENKTFWEDSGVDPMGIARAVWNMAKGGETQGGSTITQQYVKNNRLDDQSQTITRKVKELFISMKVGNDVGKDQIMAGYLNTSYYGRGAYGIQAAARAYFNKDVGKLNASESALLAAVLKGATYYDPAGYPEIDPRATREANTKRATERWKWILDEMQKDGHISAEERAKYTTFPKVQPPRKSANLSGQIGYLVSTANVNMQNQFGITEQQLQRGGYEIYTTFEKEKVDKMAAVISKKIKDNIDPKKRPKTDTHVQFGGASVDTATGKIVALYGGVDATKHFRSNADSTGAQVGSTFKPFVLAAAMKDGVRDKNSGPVQDASERTIVDPDKSLYNGKDDLTIRKYNGDIWLDDKGNEWKQSNDEDASYGPISLRYAMMKSANSPYVQLGMDVGIDKVRDAAERAGLREESLVKGEFPSFSLGVSSPSAIRMAGAYATFANEGEQNDPYSVETVKRSGVVINKHEAKPKTAFSPAIANNVTDVLRSVVDDDRGTGRKARIPGRAVAGKTGTTDDNMSAWFVGYTKQLATAIDMYRFDDDETKQGRKFEKMYGTGDQPTIHGSSFPSQIWREYMTDAVKDMPVVDFPKPEKLEGAKPVYGGGAPSPTPTPTATETPTESATPTTTPPATPTTTPPGKPTRTPKPGKTTCDIWDWNCNNTGGTGGNTGQPTTTPPTTEPTPTDSPTDSSSGGGGGNGKPGGTFP</sequence>
<evidence type="ECO:0000256" key="3">
    <source>
        <dbReference type="ARBA" id="ARBA00022645"/>
    </source>
</evidence>
<evidence type="ECO:0000256" key="2">
    <source>
        <dbReference type="ARBA" id="ARBA00007739"/>
    </source>
</evidence>
<dbReference type="Proteomes" id="UP000582643">
    <property type="component" value="Unassembled WGS sequence"/>
</dbReference>
<evidence type="ECO:0000256" key="8">
    <source>
        <dbReference type="ARBA" id="ARBA00022960"/>
    </source>
</evidence>
<feature type="domain" description="Penicillin-binding protein transpeptidase" evidence="16">
    <location>
        <begin position="568"/>
        <end position="741"/>
    </location>
</feature>
<keyword evidence="4" id="KW-0645">Protease</keyword>
<dbReference type="RefSeq" id="WP_184931130.1">
    <property type="nucleotide sequence ID" value="NZ_JACHJY010000004.1"/>
</dbReference>
<name>A0A7W7TZV7_9ACTN</name>
<comment type="caution">
    <text evidence="18">The sequence shown here is derived from an EMBL/GenBank/DDBJ whole genome shotgun (WGS) entry which is preliminary data.</text>
</comment>
<evidence type="ECO:0000313" key="18">
    <source>
        <dbReference type="EMBL" id="MBB4982403.1"/>
    </source>
</evidence>
<feature type="compositionally biased region" description="Low complexity" evidence="14">
    <location>
        <begin position="14"/>
        <end position="32"/>
    </location>
</feature>
<dbReference type="GO" id="GO:0030288">
    <property type="term" value="C:outer membrane-bounded periplasmic space"/>
    <property type="evidence" value="ECO:0007669"/>
    <property type="project" value="TreeGrafter"/>
</dbReference>
<dbReference type="GO" id="GO:0009252">
    <property type="term" value="P:peptidoglycan biosynthetic process"/>
    <property type="evidence" value="ECO:0007669"/>
    <property type="project" value="UniProtKB-KW"/>
</dbReference>